<feature type="transmembrane region" description="Helical" evidence="1">
    <location>
        <begin position="98"/>
        <end position="118"/>
    </location>
</feature>
<dbReference type="AlphaFoldDB" id="A0A7I8DIL4"/>
<dbReference type="Gene3D" id="1.20.144.10">
    <property type="entry name" value="Phosphatidic acid phosphatase type 2/haloperoxidase"/>
    <property type="match status" value="2"/>
</dbReference>
<feature type="transmembrane region" description="Helical" evidence="1">
    <location>
        <begin position="195"/>
        <end position="216"/>
    </location>
</feature>
<dbReference type="PANTHER" id="PTHR14969:SF13">
    <property type="entry name" value="AT30094P"/>
    <property type="match status" value="1"/>
</dbReference>
<dbReference type="SUPFAM" id="SSF48317">
    <property type="entry name" value="Acid phosphatase/Vanadium-dependent haloperoxidase"/>
    <property type="match status" value="1"/>
</dbReference>
<protein>
    <submittedName>
        <fullName evidence="3">Phosphatidylglycerophosphatase B</fullName>
    </submittedName>
</protein>
<dbReference type="KEGG" id="eff:skT53_34850"/>
<feature type="transmembrane region" description="Helical" evidence="1">
    <location>
        <begin position="71"/>
        <end position="89"/>
    </location>
</feature>
<dbReference type="CDD" id="cd03392">
    <property type="entry name" value="PAP2_like_2"/>
    <property type="match status" value="1"/>
</dbReference>
<proteinExistence type="predicted"/>
<keyword evidence="1" id="KW-0812">Transmembrane</keyword>
<evidence type="ECO:0000259" key="2">
    <source>
        <dbReference type="SMART" id="SM00014"/>
    </source>
</evidence>
<reference evidence="3 4" key="1">
    <citation type="submission" date="2020-08" db="EMBL/GenBank/DDBJ databases">
        <title>Complete Genome Sequence of Effusibacillus dendaii Strain skT53, Isolated from Farmland soil.</title>
        <authorList>
            <person name="Konishi T."/>
            <person name="Kawasaki H."/>
        </authorList>
    </citation>
    <scope>NUCLEOTIDE SEQUENCE [LARGE SCALE GENOMIC DNA]</scope>
    <source>
        <strain evidence="4">skT53</strain>
    </source>
</reference>
<gene>
    <name evidence="3" type="ORF">skT53_34850</name>
</gene>
<keyword evidence="4" id="KW-1185">Reference proteome</keyword>
<dbReference type="PANTHER" id="PTHR14969">
    <property type="entry name" value="SPHINGOSINE-1-PHOSPHATE PHOSPHOHYDROLASE"/>
    <property type="match status" value="1"/>
</dbReference>
<keyword evidence="1" id="KW-1133">Transmembrane helix</keyword>
<feature type="transmembrane region" description="Helical" evidence="1">
    <location>
        <begin position="138"/>
        <end position="159"/>
    </location>
</feature>
<feature type="transmembrane region" description="Helical" evidence="1">
    <location>
        <begin position="166"/>
        <end position="189"/>
    </location>
</feature>
<accession>A0A7I8DIL4</accession>
<dbReference type="PROSITE" id="PS51257">
    <property type="entry name" value="PROKAR_LIPOPROTEIN"/>
    <property type="match status" value="1"/>
</dbReference>
<dbReference type="EMBL" id="AP023366">
    <property type="protein sequence ID" value="BCJ88500.1"/>
    <property type="molecule type" value="Genomic_DNA"/>
</dbReference>
<dbReference type="SMART" id="SM00014">
    <property type="entry name" value="acidPPc"/>
    <property type="match status" value="1"/>
</dbReference>
<dbReference type="Pfam" id="PF01569">
    <property type="entry name" value="PAP2"/>
    <property type="match status" value="1"/>
</dbReference>
<organism evidence="3 4">
    <name type="scientific">Effusibacillus dendaii</name>
    <dbReference type="NCBI Taxonomy" id="2743772"/>
    <lineage>
        <taxon>Bacteria</taxon>
        <taxon>Bacillati</taxon>
        <taxon>Bacillota</taxon>
        <taxon>Bacilli</taxon>
        <taxon>Bacillales</taxon>
        <taxon>Alicyclobacillaceae</taxon>
        <taxon>Effusibacillus</taxon>
    </lineage>
</organism>
<dbReference type="InterPro" id="IPR036938">
    <property type="entry name" value="PAP2/HPO_sf"/>
</dbReference>
<dbReference type="RefSeq" id="WP_200759097.1">
    <property type="nucleotide sequence ID" value="NZ_AP023366.1"/>
</dbReference>
<dbReference type="InterPro" id="IPR000326">
    <property type="entry name" value="PAP2/HPO"/>
</dbReference>
<name>A0A7I8DIL4_9BACL</name>
<dbReference type="Proteomes" id="UP000593802">
    <property type="component" value="Chromosome"/>
</dbReference>
<feature type="domain" description="Phosphatidic acid phosphatase type 2/haloperoxidase" evidence="2">
    <location>
        <begin position="97"/>
        <end position="210"/>
    </location>
</feature>
<feature type="transmembrane region" description="Helical" evidence="1">
    <location>
        <begin position="12"/>
        <end position="33"/>
    </location>
</feature>
<evidence type="ECO:0000256" key="1">
    <source>
        <dbReference type="SAM" id="Phobius"/>
    </source>
</evidence>
<sequence length="221" mass="24331">MSSVRKPLPKISGLLVGGFIAAIACLAVFANLAEDVIEPGTISFDQTAGDLLRGVAAPWLTRGMIAVTELGSLYVLLPLFVIVVGYLWFRLHRFWEAMMFVISGIGSLALNVILKQLFQRSRPDLQHLVEAGGYSFPSGHAMVAAGSYGMLGYLIWYFLRKQGRPNWYVPILTVAWVLLIGVSRVYLGVHYASDVLAGFAAGGFWLLACIFALHLIRYYKS</sequence>
<keyword evidence="1" id="KW-0472">Membrane</keyword>
<evidence type="ECO:0000313" key="4">
    <source>
        <dbReference type="Proteomes" id="UP000593802"/>
    </source>
</evidence>
<evidence type="ECO:0000313" key="3">
    <source>
        <dbReference type="EMBL" id="BCJ88500.1"/>
    </source>
</evidence>